<dbReference type="AlphaFoldDB" id="A0A919L3W3"/>
<accession>A0A919L3W3</accession>
<gene>
    <name evidence="1" type="ORF">GCM10018781_67600</name>
</gene>
<dbReference type="Proteomes" id="UP000617734">
    <property type="component" value="Unassembled WGS sequence"/>
</dbReference>
<dbReference type="EMBL" id="BNBO01000059">
    <property type="protein sequence ID" value="GHH82524.1"/>
    <property type="molecule type" value="Genomic_DNA"/>
</dbReference>
<reference evidence="1" key="1">
    <citation type="journal article" date="2014" name="Int. J. Syst. Evol. Microbiol.">
        <title>Complete genome sequence of Corynebacterium casei LMG S-19264T (=DSM 44701T), isolated from a smear-ripened cheese.</title>
        <authorList>
            <consortium name="US DOE Joint Genome Institute (JGI-PGF)"/>
            <person name="Walter F."/>
            <person name="Albersmeier A."/>
            <person name="Kalinowski J."/>
            <person name="Ruckert C."/>
        </authorList>
    </citation>
    <scope>NUCLEOTIDE SEQUENCE</scope>
    <source>
        <strain evidence="1">JCM 4646</strain>
    </source>
</reference>
<proteinExistence type="predicted"/>
<evidence type="ECO:0008006" key="3">
    <source>
        <dbReference type="Google" id="ProtNLM"/>
    </source>
</evidence>
<keyword evidence="2" id="KW-1185">Reference proteome</keyword>
<protein>
    <recommendedName>
        <fullName evidence="3">Ribosomal protein L7/L12 C-terminal domain-containing protein</fullName>
    </recommendedName>
</protein>
<evidence type="ECO:0000313" key="2">
    <source>
        <dbReference type="Proteomes" id="UP000617734"/>
    </source>
</evidence>
<reference evidence="1" key="2">
    <citation type="submission" date="2020-09" db="EMBL/GenBank/DDBJ databases">
        <authorList>
            <person name="Sun Q."/>
            <person name="Ohkuma M."/>
        </authorList>
    </citation>
    <scope>NUCLEOTIDE SEQUENCE</scope>
    <source>
        <strain evidence="1">JCM 4646</strain>
    </source>
</reference>
<dbReference type="Gene3D" id="3.30.1390.10">
    <property type="match status" value="1"/>
</dbReference>
<name>A0A919L3W3_9ACTN</name>
<dbReference type="SUPFAM" id="SSF54736">
    <property type="entry name" value="ClpS-like"/>
    <property type="match status" value="1"/>
</dbReference>
<dbReference type="InterPro" id="IPR014719">
    <property type="entry name" value="Ribosomal_bL12_C/ClpS-like"/>
</dbReference>
<dbReference type="GeneID" id="95357030"/>
<evidence type="ECO:0000313" key="1">
    <source>
        <dbReference type="EMBL" id="GHH82524.1"/>
    </source>
</evidence>
<sequence length="132" mass="14098">MEDPQFTVLLTGTSVGGPEALRAVGEVTGLSLWHSKLLLGGAPVTVRTDEPFVDAAAAARKLRRAGVPAAVRCTWCERTLTDDTPVDPGPCTSLYWPTPHCPANSLTTCDCEQCATYGPLPGHTTRHDSRPR</sequence>
<comment type="caution">
    <text evidence="1">The sequence shown here is derived from an EMBL/GenBank/DDBJ whole genome shotgun (WGS) entry which is preliminary data.</text>
</comment>
<organism evidence="1 2">
    <name type="scientific">Kitasatospora indigofera</name>
    <dbReference type="NCBI Taxonomy" id="67307"/>
    <lineage>
        <taxon>Bacteria</taxon>
        <taxon>Bacillati</taxon>
        <taxon>Actinomycetota</taxon>
        <taxon>Actinomycetes</taxon>
        <taxon>Kitasatosporales</taxon>
        <taxon>Streptomycetaceae</taxon>
        <taxon>Kitasatospora</taxon>
    </lineage>
</organism>
<dbReference type="RefSeq" id="WP_190214735.1">
    <property type="nucleotide sequence ID" value="NZ_BNBO01000059.1"/>
</dbReference>